<dbReference type="STRING" id="1168221.R7YLZ0"/>
<dbReference type="PROSITE" id="PS01162">
    <property type="entry name" value="QOR_ZETA_CRYSTAL"/>
    <property type="match status" value="1"/>
</dbReference>
<dbReference type="InterPro" id="IPR013149">
    <property type="entry name" value="ADH-like_C"/>
</dbReference>
<dbReference type="SUPFAM" id="SSF50129">
    <property type="entry name" value="GroES-like"/>
    <property type="match status" value="1"/>
</dbReference>
<evidence type="ECO:0000313" key="3">
    <source>
        <dbReference type="Proteomes" id="UP000016924"/>
    </source>
</evidence>
<dbReference type="SMART" id="SM00829">
    <property type="entry name" value="PKS_ER"/>
    <property type="match status" value="1"/>
</dbReference>
<dbReference type="Gene3D" id="3.40.50.720">
    <property type="entry name" value="NAD(P)-binding Rossmann-like Domain"/>
    <property type="match status" value="1"/>
</dbReference>
<reference evidence="3" key="1">
    <citation type="submission" date="2012-06" db="EMBL/GenBank/DDBJ databases">
        <title>The genome sequence of Coniosporium apollinis CBS 100218.</title>
        <authorList>
            <consortium name="The Broad Institute Genome Sequencing Platform"/>
            <person name="Cuomo C."/>
            <person name="Gorbushina A."/>
            <person name="Noack S."/>
            <person name="Walker B."/>
            <person name="Young S.K."/>
            <person name="Zeng Q."/>
            <person name="Gargeya S."/>
            <person name="Fitzgerald M."/>
            <person name="Haas B."/>
            <person name="Abouelleil A."/>
            <person name="Alvarado L."/>
            <person name="Arachchi H.M."/>
            <person name="Berlin A.M."/>
            <person name="Chapman S.B."/>
            <person name="Goldberg J."/>
            <person name="Griggs A."/>
            <person name="Gujja S."/>
            <person name="Hansen M."/>
            <person name="Howarth C."/>
            <person name="Imamovic A."/>
            <person name="Larimer J."/>
            <person name="McCowan C."/>
            <person name="Montmayeur A."/>
            <person name="Murphy C."/>
            <person name="Neiman D."/>
            <person name="Pearson M."/>
            <person name="Priest M."/>
            <person name="Roberts A."/>
            <person name="Saif S."/>
            <person name="Shea T."/>
            <person name="Sisk P."/>
            <person name="Sykes S."/>
            <person name="Wortman J."/>
            <person name="Nusbaum C."/>
            <person name="Birren B."/>
        </authorList>
    </citation>
    <scope>NUCLEOTIDE SEQUENCE [LARGE SCALE GENOMIC DNA]</scope>
    <source>
        <strain evidence="3">CBS 100218</strain>
    </source>
</reference>
<dbReference type="Gene3D" id="3.90.180.10">
    <property type="entry name" value="Medium-chain alcohol dehydrogenases, catalytic domain"/>
    <property type="match status" value="1"/>
</dbReference>
<feature type="domain" description="Enoyl reductase (ER)" evidence="1">
    <location>
        <begin position="11"/>
        <end position="333"/>
    </location>
</feature>
<name>R7YLZ0_CONA1</name>
<dbReference type="RefSeq" id="XP_007777943.1">
    <property type="nucleotide sequence ID" value="XM_007779753.1"/>
</dbReference>
<protein>
    <recommendedName>
        <fullName evidence="1">Enoyl reductase (ER) domain-containing protein</fullName>
    </recommendedName>
</protein>
<gene>
    <name evidence="2" type="ORF">W97_01850</name>
</gene>
<evidence type="ECO:0000313" key="2">
    <source>
        <dbReference type="EMBL" id="EON62626.1"/>
    </source>
</evidence>
<dbReference type="InterPro" id="IPR051397">
    <property type="entry name" value="Zn-ADH-like_protein"/>
</dbReference>
<evidence type="ECO:0000259" key="1">
    <source>
        <dbReference type="SMART" id="SM00829"/>
    </source>
</evidence>
<dbReference type="InterPro" id="IPR036291">
    <property type="entry name" value="NAD(P)-bd_dom_sf"/>
</dbReference>
<dbReference type="InterPro" id="IPR013154">
    <property type="entry name" value="ADH-like_N"/>
</dbReference>
<keyword evidence="3" id="KW-1185">Reference proteome</keyword>
<dbReference type="Pfam" id="PF00107">
    <property type="entry name" value="ADH_zinc_N"/>
    <property type="match status" value="1"/>
</dbReference>
<organism evidence="2 3">
    <name type="scientific">Coniosporium apollinis (strain CBS 100218)</name>
    <name type="common">Rock-inhabiting black yeast</name>
    <dbReference type="NCBI Taxonomy" id="1168221"/>
    <lineage>
        <taxon>Eukaryota</taxon>
        <taxon>Fungi</taxon>
        <taxon>Dikarya</taxon>
        <taxon>Ascomycota</taxon>
        <taxon>Pezizomycotina</taxon>
        <taxon>Dothideomycetes</taxon>
        <taxon>Dothideomycetes incertae sedis</taxon>
        <taxon>Coniosporium</taxon>
    </lineage>
</organism>
<dbReference type="eggNOG" id="KOG1198">
    <property type="taxonomic scope" value="Eukaryota"/>
</dbReference>
<accession>R7YLZ0</accession>
<dbReference type="InterPro" id="IPR020843">
    <property type="entry name" value="ER"/>
</dbReference>
<dbReference type="OMA" id="GKHQNNT"/>
<dbReference type="GO" id="GO:0008270">
    <property type="term" value="F:zinc ion binding"/>
    <property type="evidence" value="ECO:0007669"/>
    <property type="project" value="InterPro"/>
</dbReference>
<dbReference type="EMBL" id="JH767559">
    <property type="protein sequence ID" value="EON62626.1"/>
    <property type="molecule type" value="Genomic_DNA"/>
</dbReference>
<dbReference type="PANTHER" id="PTHR43677:SF4">
    <property type="entry name" value="QUINONE OXIDOREDUCTASE-LIKE PROTEIN 2"/>
    <property type="match status" value="1"/>
</dbReference>
<dbReference type="AlphaFoldDB" id="R7YLZ0"/>
<dbReference type="PANTHER" id="PTHR43677">
    <property type="entry name" value="SHORT-CHAIN DEHYDROGENASE/REDUCTASE"/>
    <property type="match status" value="1"/>
</dbReference>
<dbReference type="InterPro" id="IPR011032">
    <property type="entry name" value="GroES-like_sf"/>
</dbReference>
<dbReference type="HOGENOM" id="CLU_026673_3_1_1"/>
<dbReference type="Proteomes" id="UP000016924">
    <property type="component" value="Unassembled WGS sequence"/>
</dbReference>
<dbReference type="CDD" id="cd08241">
    <property type="entry name" value="QOR1"/>
    <property type="match status" value="1"/>
</dbReference>
<dbReference type="GO" id="GO:0016491">
    <property type="term" value="F:oxidoreductase activity"/>
    <property type="evidence" value="ECO:0007669"/>
    <property type="project" value="InterPro"/>
</dbReference>
<proteinExistence type="predicted"/>
<dbReference type="OrthoDB" id="10257049at2759"/>
<dbReference type="SUPFAM" id="SSF51735">
    <property type="entry name" value="NAD(P)-binding Rossmann-fold domains"/>
    <property type="match status" value="1"/>
</dbReference>
<sequence>MKAIVLDAFVTDLSSLTATEAPLPKPWQPADVLIRITHASITHVDVLYARGLHQNNRRHTKPPFTLGLEFSGIVAQSPAFSAYRPGDRVFGSALGAYAEYIAVPEKLLRRVPRGYGLREACALGASGCVAVASLMGERGARLRRGESVLVLGAAGGLGVIACQVAKAAGARVIGVVGSKEKERVVRGLGVEVVRYDSPGWEGKVRALTRDGEDEEGGVDVVYDPVGNVESSLRCIKYGGRVLVIGYAGRHGVMEQIPANKILLKSAKVIGYRWGEHGRRFPQEAEKVWDKVMEMAEIGEVKPVVYDKEYKGLESVPRAMHDVEANKAWGRAIITIANEGEVLEEMSKSKL</sequence>
<dbReference type="Pfam" id="PF08240">
    <property type="entry name" value="ADH_N"/>
    <property type="match status" value="1"/>
</dbReference>
<dbReference type="InterPro" id="IPR002364">
    <property type="entry name" value="Quin_OxRdtase/zeta-crystal_CS"/>
</dbReference>
<dbReference type="GeneID" id="19899161"/>